<dbReference type="Gene3D" id="3.10.28.10">
    <property type="entry name" value="Homing endonucleases"/>
    <property type="match status" value="1"/>
</dbReference>
<dbReference type="InterPro" id="IPR004860">
    <property type="entry name" value="LAGLIDADG_dom"/>
</dbReference>
<keyword evidence="2" id="KW-0540">Nuclease</keyword>
<keyword evidence="2" id="KW-0255">Endonuclease</keyword>
<proteinExistence type="predicted"/>
<gene>
    <name evidence="2" type="ORF">MM415B00571_0010</name>
</gene>
<reference evidence="2" key="1">
    <citation type="submission" date="2020-03" db="EMBL/GenBank/DDBJ databases">
        <title>The deep terrestrial virosphere.</title>
        <authorList>
            <person name="Holmfeldt K."/>
            <person name="Nilsson E."/>
            <person name="Simone D."/>
            <person name="Lopez-Fernandez M."/>
            <person name="Wu X."/>
            <person name="de Brujin I."/>
            <person name="Lundin D."/>
            <person name="Andersson A."/>
            <person name="Bertilsson S."/>
            <person name="Dopson M."/>
        </authorList>
    </citation>
    <scope>NUCLEOTIDE SEQUENCE</scope>
    <source>
        <strain evidence="2">MM415B00571</strain>
    </source>
</reference>
<evidence type="ECO:0000313" key="2">
    <source>
        <dbReference type="EMBL" id="QJA63864.1"/>
    </source>
</evidence>
<dbReference type="EMBL" id="MT141508">
    <property type="protein sequence ID" value="QJA63864.1"/>
    <property type="molecule type" value="Genomic_DNA"/>
</dbReference>
<dbReference type="SUPFAM" id="SSF55608">
    <property type="entry name" value="Homing endonucleases"/>
    <property type="match status" value="1"/>
</dbReference>
<evidence type="ECO:0000259" key="1">
    <source>
        <dbReference type="Pfam" id="PF00961"/>
    </source>
</evidence>
<accession>A0A6M3J2L2</accession>
<organism evidence="2">
    <name type="scientific">viral metagenome</name>
    <dbReference type="NCBI Taxonomy" id="1070528"/>
    <lineage>
        <taxon>unclassified sequences</taxon>
        <taxon>metagenomes</taxon>
        <taxon>organismal metagenomes</taxon>
    </lineage>
</organism>
<feature type="domain" description="Homing endonuclease LAGLIDADG" evidence="1">
    <location>
        <begin position="74"/>
        <end position="170"/>
    </location>
</feature>
<name>A0A6M3J2L2_9ZZZZ</name>
<dbReference type="AlphaFoldDB" id="A0A6M3J2L2"/>
<dbReference type="Pfam" id="PF00961">
    <property type="entry name" value="LAGLIDADG_1"/>
    <property type="match status" value="1"/>
</dbReference>
<keyword evidence="2" id="KW-0378">Hydrolase</keyword>
<protein>
    <submittedName>
        <fullName evidence="2">Putative homing endonuclease</fullName>
    </submittedName>
</protein>
<dbReference type="InterPro" id="IPR027434">
    <property type="entry name" value="Homing_endonucl"/>
</dbReference>
<dbReference type="GO" id="GO:0004519">
    <property type="term" value="F:endonuclease activity"/>
    <property type="evidence" value="ECO:0007669"/>
    <property type="project" value="UniProtKB-KW"/>
</dbReference>
<sequence length="210" mass="23900">MISKTCAKCKKKLPVGDFHSHNSIKSCRLNVNSRCKNCRAEDRKVPIELSLKRKQEEDERLSVNILTPTDAAYLAGIIDGEGSIGLNKVHSNSIDHTSTYVIRMRVANTDKALMDWICVKVGYGSVRKVKVGEDKSHYKQAYEWYLSNRRVIDVLKQIYPYLKVKRLQADVAFEYQETIGISYGKKLSSEIIDTRDDLKSKIVSLNQRGA</sequence>